<evidence type="ECO:0000256" key="2">
    <source>
        <dbReference type="SAM" id="MobiDB-lite"/>
    </source>
</evidence>
<gene>
    <name evidence="3" type="ORF">Agub_g5294</name>
</gene>
<reference evidence="3 4" key="1">
    <citation type="journal article" date="2021" name="Sci. Rep.">
        <title>Genome sequencing of the multicellular alga Astrephomene provides insights into convergent evolution of germ-soma differentiation.</title>
        <authorList>
            <person name="Yamashita S."/>
            <person name="Yamamoto K."/>
            <person name="Matsuzaki R."/>
            <person name="Suzuki S."/>
            <person name="Yamaguchi H."/>
            <person name="Hirooka S."/>
            <person name="Minakuchi Y."/>
            <person name="Miyagishima S."/>
            <person name="Kawachi M."/>
            <person name="Toyoda A."/>
            <person name="Nozaki H."/>
        </authorList>
    </citation>
    <scope>NUCLEOTIDE SEQUENCE [LARGE SCALE GENOMIC DNA]</scope>
    <source>
        <strain evidence="3 4">NIES-4017</strain>
    </source>
</reference>
<name>A0AAD3DLM7_9CHLO</name>
<dbReference type="SUPFAM" id="SSF52047">
    <property type="entry name" value="RNI-like"/>
    <property type="match status" value="1"/>
</dbReference>
<evidence type="ECO:0000313" key="4">
    <source>
        <dbReference type="Proteomes" id="UP001054857"/>
    </source>
</evidence>
<keyword evidence="4" id="KW-1185">Reference proteome</keyword>
<comment type="caution">
    <text evidence="3">The sequence shown here is derived from an EMBL/GenBank/DDBJ whole genome shotgun (WGS) entry which is preliminary data.</text>
</comment>
<organism evidence="3 4">
    <name type="scientific">Astrephomene gubernaculifera</name>
    <dbReference type="NCBI Taxonomy" id="47775"/>
    <lineage>
        <taxon>Eukaryota</taxon>
        <taxon>Viridiplantae</taxon>
        <taxon>Chlorophyta</taxon>
        <taxon>core chlorophytes</taxon>
        <taxon>Chlorophyceae</taxon>
        <taxon>CS clade</taxon>
        <taxon>Chlamydomonadales</taxon>
        <taxon>Astrephomenaceae</taxon>
        <taxon>Astrephomene</taxon>
    </lineage>
</organism>
<comment type="subcellular location">
    <subcellularLocation>
        <location evidence="1">Cytoplasm</location>
        <location evidence="1">Cytoskeleton</location>
        <location evidence="1">Cilium axoneme</location>
    </subcellularLocation>
</comment>
<dbReference type="EMBL" id="BMAR01000007">
    <property type="protein sequence ID" value="GFR44130.1"/>
    <property type="molecule type" value="Genomic_DNA"/>
</dbReference>
<feature type="region of interest" description="Disordered" evidence="2">
    <location>
        <begin position="346"/>
        <end position="366"/>
    </location>
</feature>
<dbReference type="Proteomes" id="UP001054857">
    <property type="component" value="Unassembled WGS sequence"/>
</dbReference>
<feature type="compositionally biased region" description="Gly residues" evidence="2">
    <location>
        <begin position="445"/>
        <end position="456"/>
    </location>
</feature>
<dbReference type="PANTHER" id="PTHR13318">
    <property type="entry name" value="PARTNER OF PAIRED, ISOFORM B-RELATED"/>
    <property type="match status" value="1"/>
</dbReference>
<dbReference type="Gene3D" id="3.80.10.10">
    <property type="entry name" value="Ribonuclease Inhibitor"/>
    <property type="match status" value="2"/>
</dbReference>
<evidence type="ECO:0008006" key="5">
    <source>
        <dbReference type="Google" id="ProtNLM"/>
    </source>
</evidence>
<dbReference type="InterPro" id="IPR032675">
    <property type="entry name" value="LRR_dom_sf"/>
</dbReference>
<dbReference type="AlphaFoldDB" id="A0AAD3DLM7"/>
<proteinExistence type="predicted"/>
<evidence type="ECO:0000256" key="1">
    <source>
        <dbReference type="ARBA" id="ARBA00004430"/>
    </source>
</evidence>
<dbReference type="PANTHER" id="PTHR13318:SF190">
    <property type="entry name" value="PARTNER OF PAIRED, ISOFORM B"/>
    <property type="match status" value="1"/>
</dbReference>
<feature type="region of interest" description="Disordered" evidence="2">
    <location>
        <begin position="422"/>
        <end position="456"/>
    </location>
</feature>
<protein>
    <recommendedName>
        <fullName evidence="5">F-box domain-containing protein</fullName>
    </recommendedName>
</protein>
<sequence>MTRILELPPSILSCHVLNDLAAEDRKSFRNACTYARLTVNADVQLVRLSGNHIYTGGQRLSLQRLAADFKHLECIVLVDSPRENICGPILDRFLALTNGQDGIVEPGVQIQSLDVKQCNFISASELKRLLTACPRLERLRTPRWLDRGHLGTIQPLGNQLVELDLGDSTTDVLSLTDNMLANLPALPSLRALNLKRCIAVTDAGVAHLSAARLPSLTSLDLSQTRVNGTSGFAGLQLGTLSVQGCRAFAEHGLAAVCSQQAGSLRSLQLCGTAVQPYGRSLWHVAQATRLEYLDLGQVWEVDDTGLAALSCCPLVELRLGNFNLRHSRTPPASPSRAHLQHASAASATSASSFSPTSSFTSSSSGGGGGCITFPSLTRLSLGGMFAQVGLHLLLPRGLPRLARLELCGLSTARDEVLRLLLGGGRGGGGRRSDSRRSSGGSDSSSGGGAGSGGGGRGCVAESLQELRLVSGGPELTSAYILSLAALPALHRLTLVACPSAATQHTVRQLREAVWQAGGRLQVEVSPGKQAAAAVAGTVAA</sequence>
<dbReference type="GO" id="GO:0005930">
    <property type="term" value="C:axoneme"/>
    <property type="evidence" value="ECO:0007669"/>
    <property type="project" value="UniProtKB-SubCell"/>
</dbReference>
<dbReference type="InterPro" id="IPR006553">
    <property type="entry name" value="Leu-rich_rpt_Cys-con_subtyp"/>
</dbReference>
<dbReference type="GO" id="GO:0031146">
    <property type="term" value="P:SCF-dependent proteasomal ubiquitin-dependent protein catabolic process"/>
    <property type="evidence" value="ECO:0007669"/>
    <property type="project" value="TreeGrafter"/>
</dbReference>
<dbReference type="SMART" id="SM00367">
    <property type="entry name" value="LRR_CC"/>
    <property type="match status" value="3"/>
</dbReference>
<dbReference type="GO" id="GO:0019005">
    <property type="term" value="C:SCF ubiquitin ligase complex"/>
    <property type="evidence" value="ECO:0007669"/>
    <property type="project" value="TreeGrafter"/>
</dbReference>
<accession>A0AAD3DLM7</accession>
<evidence type="ECO:0000313" key="3">
    <source>
        <dbReference type="EMBL" id="GFR44130.1"/>
    </source>
</evidence>
<feature type="compositionally biased region" description="Low complexity" evidence="2">
    <location>
        <begin position="346"/>
        <end position="363"/>
    </location>
</feature>